<dbReference type="InterPro" id="IPR001254">
    <property type="entry name" value="Trypsin_dom"/>
</dbReference>
<keyword evidence="3" id="KW-0325">Glycoprotein</keyword>
<dbReference type="Pfam" id="PF00089">
    <property type="entry name" value="Trypsin"/>
    <property type="match status" value="1"/>
</dbReference>
<dbReference type="SMART" id="SM00020">
    <property type="entry name" value="Tryp_SPc"/>
    <property type="match status" value="1"/>
</dbReference>
<dbReference type="PANTHER" id="PTHR24258">
    <property type="entry name" value="SERINE PROTEASE-RELATED"/>
    <property type="match status" value="1"/>
</dbReference>
<proteinExistence type="inferred from homology"/>
<dbReference type="FunFam" id="2.40.10.10:FF:000028">
    <property type="entry name" value="Serine protease easter"/>
    <property type="match status" value="1"/>
</dbReference>
<dbReference type="PANTHER" id="PTHR24258:SF142">
    <property type="entry name" value="PEPTIDASE S1 DOMAIN-CONTAINING PROTEIN"/>
    <property type="match status" value="1"/>
</dbReference>
<gene>
    <name evidence="5" type="ORF">CTOB1V02_LOCUS9111</name>
</gene>
<dbReference type="InterPro" id="IPR043504">
    <property type="entry name" value="Peptidase_S1_PA_chymotrypsin"/>
</dbReference>
<keyword evidence="1" id="KW-0732">Signal</keyword>
<dbReference type="AlphaFoldDB" id="A0A7R8ZTK3"/>
<evidence type="ECO:0000256" key="1">
    <source>
        <dbReference type="ARBA" id="ARBA00022729"/>
    </source>
</evidence>
<dbReference type="OrthoDB" id="5949700at2759"/>
<dbReference type="InterPro" id="IPR009003">
    <property type="entry name" value="Peptidase_S1_PA"/>
</dbReference>
<dbReference type="Gene3D" id="2.40.10.10">
    <property type="entry name" value="Trypsin-like serine proteases"/>
    <property type="match status" value="1"/>
</dbReference>
<dbReference type="GO" id="GO:0004252">
    <property type="term" value="F:serine-type endopeptidase activity"/>
    <property type="evidence" value="ECO:0007669"/>
    <property type="project" value="InterPro"/>
</dbReference>
<keyword evidence="2" id="KW-1015">Disulfide bond</keyword>
<dbReference type="CDD" id="cd00190">
    <property type="entry name" value="Tryp_SPc"/>
    <property type="match status" value="1"/>
</dbReference>
<protein>
    <submittedName>
        <fullName evidence="5">Uncharacterized protein</fullName>
    </submittedName>
</protein>
<dbReference type="GO" id="GO:0006508">
    <property type="term" value="P:proteolysis"/>
    <property type="evidence" value="ECO:0007669"/>
    <property type="project" value="InterPro"/>
</dbReference>
<organism evidence="5">
    <name type="scientific">Cyprideis torosa</name>
    <dbReference type="NCBI Taxonomy" id="163714"/>
    <lineage>
        <taxon>Eukaryota</taxon>
        <taxon>Metazoa</taxon>
        <taxon>Ecdysozoa</taxon>
        <taxon>Arthropoda</taxon>
        <taxon>Crustacea</taxon>
        <taxon>Oligostraca</taxon>
        <taxon>Ostracoda</taxon>
        <taxon>Podocopa</taxon>
        <taxon>Podocopida</taxon>
        <taxon>Cytherocopina</taxon>
        <taxon>Cytheroidea</taxon>
        <taxon>Cytherideidae</taxon>
        <taxon>Cyprideis</taxon>
    </lineage>
</organism>
<comment type="similarity">
    <text evidence="4">Belongs to the peptidase S1 family. CLIP subfamily.</text>
</comment>
<name>A0A7R8ZTK3_9CRUS</name>
<dbReference type="SUPFAM" id="SSF50494">
    <property type="entry name" value="Trypsin-like serine proteases"/>
    <property type="match status" value="1"/>
</dbReference>
<evidence type="ECO:0000256" key="4">
    <source>
        <dbReference type="ARBA" id="ARBA00024195"/>
    </source>
</evidence>
<dbReference type="PRINTS" id="PR00722">
    <property type="entry name" value="CHYMOTRYPSIN"/>
</dbReference>
<sequence>MRRDTCQTGNSSQFLKDVFRDSPISYPVFKPLQGKKHNEPINQRALALNPFGRELACVFKELPFPELFPAVCCDKKTDLFDPVPQFCGVRNPNGVVPKGEIPLDDIFKKALSQTNTSFASFGEYPWQAMLFVKNSDTGTYDFEGGGVLISTRHVLTAAHDVDGISVDAIQVRLGEWMMADAREPMEHQDYYVDDVHIHPFYRSSDFFNDLAVLTLKKEVFITNNVHVVCLPQKGESFAGQRCVTTGWGAKTFDGPTSNTLKEIELPIISWDECQRSLREALMRPISLDPNFICAGGEGEDAREGDGGGPLVCEKEVGAWVLAGITSWDVRGKGGVVGVPVAYAAVEPALDWINEVMKLKTPLNRLFS</sequence>
<evidence type="ECO:0000256" key="2">
    <source>
        <dbReference type="ARBA" id="ARBA00023157"/>
    </source>
</evidence>
<dbReference type="InterPro" id="IPR001314">
    <property type="entry name" value="Peptidase_S1A"/>
</dbReference>
<evidence type="ECO:0000313" key="5">
    <source>
        <dbReference type="EMBL" id="CAD7231259.1"/>
    </source>
</evidence>
<accession>A0A7R8ZTK3</accession>
<dbReference type="EMBL" id="OB663330">
    <property type="protein sequence ID" value="CAD7231259.1"/>
    <property type="molecule type" value="Genomic_DNA"/>
</dbReference>
<reference evidence="5" key="1">
    <citation type="submission" date="2020-11" db="EMBL/GenBank/DDBJ databases">
        <authorList>
            <person name="Tran Van P."/>
        </authorList>
    </citation>
    <scope>NUCLEOTIDE SEQUENCE</scope>
</reference>
<dbReference type="PROSITE" id="PS50240">
    <property type="entry name" value="TRYPSIN_DOM"/>
    <property type="match status" value="1"/>
</dbReference>
<evidence type="ECO:0000256" key="3">
    <source>
        <dbReference type="ARBA" id="ARBA00023180"/>
    </source>
</evidence>